<dbReference type="PANTHER" id="PTHR35144:SF1">
    <property type="entry name" value="PROTEIN PACG"/>
    <property type="match status" value="1"/>
</dbReference>
<dbReference type="SUPFAM" id="SSF49417">
    <property type="entry name" value="p53-like transcription factors"/>
    <property type="match status" value="1"/>
</dbReference>
<keyword evidence="1 2" id="KW-0238">DNA-binding</keyword>
<feature type="compositionally biased region" description="Basic and acidic residues" evidence="3">
    <location>
        <begin position="681"/>
        <end position="698"/>
    </location>
</feature>
<keyword evidence="7" id="KW-1185">Reference proteome</keyword>
<feature type="domain" description="NDT80" evidence="4">
    <location>
        <begin position="240"/>
        <end position="530"/>
    </location>
</feature>
<organism evidence="5 7">
    <name type="scientific">Pichia sorbitophila (strain ATCC MYA-4447 / BCRC 22081 / CBS 7064 / NBRC 10061 / NRRL Y-12695)</name>
    <name type="common">Hybrid yeast</name>
    <dbReference type="NCBI Taxonomy" id="559304"/>
    <lineage>
        <taxon>Eukaryota</taxon>
        <taxon>Fungi</taxon>
        <taxon>Dikarya</taxon>
        <taxon>Ascomycota</taxon>
        <taxon>Saccharomycotina</taxon>
        <taxon>Pichiomycetes</taxon>
        <taxon>Debaryomycetaceae</taxon>
        <taxon>Millerozyma</taxon>
    </lineage>
</organism>
<feature type="compositionally biased region" description="Acidic residues" evidence="3">
    <location>
        <begin position="600"/>
        <end position="610"/>
    </location>
</feature>
<accession>G8YJM7</accession>
<evidence type="ECO:0000313" key="6">
    <source>
        <dbReference type="EMBL" id="CCE81287.1"/>
    </source>
</evidence>
<feature type="region of interest" description="Disordered" evidence="3">
    <location>
        <begin position="681"/>
        <end position="704"/>
    </location>
</feature>
<dbReference type="InterPro" id="IPR037141">
    <property type="entry name" value="NDT80_DNA-bd_dom_sf"/>
</dbReference>
<dbReference type="InterPro" id="IPR052605">
    <property type="entry name" value="Fungal_trans_regulator"/>
</dbReference>
<dbReference type="Proteomes" id="UP000005222">
    <property type="component" value="Chromosome H"/>
</dbReference>
<dbReference type="OrthoDB" id="4117572at2759"/>
<dbReference type="Gene3D" id="2.60.40.1390">
    <property type="entry name" value="NDT80 DNA-binding domain"/>
    <property type="match status" value="1"/>
</dbReference>
<dbReference type="GO" id="GO:0045944">
    <property type="term" value="P:positive regulation of transcription by RNA polymerase II"/>
    <property type="evidence" value="ECO:0007669"/>
    <property type="project" value="TreeGrafter"/>
</dbReference>
<dbReference type="PROSITE" id="PS51517">
    <property type="entry name" value="NDT80"/>
    <property type="match status" value="1"/>
</dbReference>
<feature type="region of interest" description="Disordered" evidence="3">
    <location>
        <begin position="231"/>
        <end position="253"/>
    </location>
</feature>
<feature type="compositionally biased region" description="Polar residues" evidence="3">
    <location>
        <begin position="561"/>
        <end position="573"/>
    </location>
</feature>
<dbReference type="GO" id="GO:0000228">
    <property type="term" value="C:nuclear chromosome"/>
    <property type="evidence" value="ECO:0007669"/>
    <property type="project" value="TreeGrafter"/>
</dbReference>
<protein>
    <submittedName>
        <fullName evidence="5">Piso0_003641 protein</fullName>
    </submittedName>
</protein>
<dbReference type="AlphaFoldDB" id="G8YJM7"/>
<feature type="compositionally biased region" description="Basic and acidic residues" evidence="3">
    <location>
        <begin position="576"/>
        <end position="592"/>
    </location>
</feature>
<reference evidence="5" key="1">
    <citation type="submission" date="2011-10" db="EMBL/GenBank/DDBJ databases">
        <authorList>
            <person name="Genoscope - CEA"/>
        </authorList>
    </citation>
    <scope>NUCLEOTIDE SEQUENCE</scope>
</reference>
<dbReference type="PANTHER" id="PTHR35144">
    <property type="entry name" value="MEIOSIS-SPECIFIC TRANSCRIPTION FACTOR NDT80"/>
    <property type="match status" value="1"/>
</dbReference>
<dbReference type="EMBL" id="FO082053">
    <property type="protein sequence ID" value="CCE80522.1"/>
    <property type="molecule type" value="Genomic_DNA"/>
</dbReference>
<gene>
    <name evidence="5" type="primary">Piso0_003641</name>
    <name evidence="5" type="ORF">GNLVRS01_PISO0G16792g</name>
    <name evidence="6" type="ORF">GNLVRS01_PISO0H16793g</name>
</gene>
<reference evidence="7" key="2">
    <citation type="journal article" date="2012" name="G3 (Bethesda)">
        <title>Pichia sorbitophila, an interspecies yeast hybrid reveals early steps of genome resolution following polyploidization.</title>
        <authorList>
            <person name="Leh Louis V."/>
            <person name="Despons L."/>
            <person name="Friedrich A."/>
            <person name="Martin T."/>
            <person name="Durrens P."/>
            <person name="Casaregola S."/>
            <person name="Neuveglise C."/>
            <person name="Fairhead C."/>
            <person name="Marck C."/>
            <person name="Cruz J.A."/>
            <person name="Straub M.L."/>
            <person name="Kugler V."/>
            <person name="Sacerdot C."/>
            <person name="Uzunov Z."/>
            <person name="Thierry A."/>
            <person name="Weiss S."/>
            <person name="Bleykasten C."/>
            <person name="De Montigny J."/>
            <person name="Jacques N."/>
            <person name="Jung P."/>
            <person name="Lemaire M."/>
            <person name="Mallet S."/>
            <person name="Morel G."/>
            <person name="Richard G.F."/>
            <person name="Sarkar A."/>
            <person name="Savel G."/>
            <person name="Schacherer J."/>
            <person name="Seret M.L."/>
            <person name="Talla E."/>
            <person name="Samson G."/>
            <person name="Jubin C."/>
            <person name="Poulain J."/>
            <person name="Vacherie B."/>
            <person name="Barbe V."/>
            <person name="Pelletier E."/>
            <person name="Sherman D.J."/>
            <person name="Westhof E."/>
            <person name="Weissenbach J."/>
            <person name="Baret P.V."/>
            <person name="Wincker P."/>
            <person name="Gaillardin C."/>
            <person name="Dujon B."/>
            <person name="Souciet J.L."/>
        </authorList>
    </citation>
    <scope>NUCLEOTIDE SEQUENCE [LARGE SCALE GENOMIC DNA]</scope>
    <source>
        <strain evidence="7">ATCC MYA-4447 / BCRC 22081 / CBS 7064 / NBRC 10061 / NRRL Y-12695</strain>
    </source>
</reference>
<dbReference type="GO" id="GO:0003677">
    <property type="term" value="F:DNA binding"/>
    <property type="evidence" value="ECO:0007669"/>
    <property type="project" value="UniProtKB-KW"/>
</dbReference>
<evidence type="ECO:0000256" key="3">
    <source>
        <dbReference type="SAM" id="MobiDB-lite"/>
    </source>
</evidence>
<proteinExistence type="predicted"/>
<evidence type="ECO:0000259" key="4">
    <source>
        <dbReference type="PROSITE" id="PS51517"/>
    </source>
</evidence>
<dbReference type="EMBL" id="FO082052">
    <property type="protein sequence ID" value="CCE81287.1"/>
    <property type="molecule type" value="Genomic_DNA"/>
</dbReference>
<dbReference type="InterPro" id="IPR008967">
    <property type="entry name" value="p53-like_TF_DNA-bd_sf"/>
</dbReference>
<dbReference type="Pfam" id="PF05224">
    <property type="entry name" value="NDT80_PhoG"/>
    <property type="match status" value="1"/>
</dbReference>
<evidence type="ECO:0000256" key="1">
    <source>
        <dbReference type="ARBA" id="ARBA00023125"/>
    </source>
</evidence>
<dbReference type="HOGENOM" id="CLU_397387_0_0_1"/>
<dbReference type="GO" id="GO:0051321">
    <property type="term" value="P:meiotic cell cycle"/>
    <property type="evidence" value="ECO:0007669"/>
    <property type="project" value="TreeGrafter"/>
</dbReference>
<feature type="region of interest" description="Disordered" evidence="3">
    <location>
        <begin position="544"/>
        <end position="628"/>
    </location>
</feature>
<name>G8YJM7_PICSO</name>
<dbReference type="InterPro" id="IPR024061">
    <property type="entry name" value="NDT80_DNA-bd_dom"/>
</dbReference>
<dbReference type="Proteomes" id="UP000005222">
    <property type="component" value="Chromosome G"/>
</dbReference>
<feature type="compositionally biased region" description="Basic and acidic residues" evidence="3">
    <location>
        <begin position="611"/>
        <end position="620"/>
    </location>
</feature>
<dbReference type="eggNOG" id="ENOG502SAHY">
    <property type="taxonomic scope" value="Eukaryota"/>
</dbReference>
<feature type="DNA-binding region" description="NDT80" evidence="2">
    <location>
        <begin position="240"/>
        <end position="530"/>
    </location>
</feature>
<dbReference type="GO" id="GO:0003700">
    <property type="term" value="F:DNA-binding transcription factor activity"/>
    <property type="evidence" value="ECO:0007669"/>
    <property type="project" value="UniProtKB-UniRule"/>
</dbReference>
<dbReference type="InParanoid" id="G8YJM7"/>
<evidence type="ECO:0000256" key="2">
    <source>
        <dbReference type="PROSITE-ProRule" id="PRU00850"/>
    </source>
</evidence>
<evidence type="ECO:0000313" key="5">
    <source>
        <dbReference type="EMBL" id="CCE80522.1"/>
    </source>
</evidence>
<dbReference type="STRING" id="559304.G8YJM7"/>
<evidence type="ECO:0000313" key="7">
    <source>
        <dbReference type="Proteomes" id="UP000005222"/>
    </source>
</evidence>
<sequence>MKTSPSDKEGYNDLASLFLPDILHPVASASENAIKQEDMDQTKALEALLTRNSMDSSGSALNDMMDSGGMSGGGAGFGQMGQVASGGVGGMAMNQGQNGRINHHYSNLIPIEASSMSHSHQHPMYSPMSRGHQQLYGLNLQTMGYGYPTKMTNGPNNDLGMMMGGHSNGFDMQSQDVNKASQNMYNSFNVNNFRNSMFETNTMNTGFSPSFLGSTQSINVPMETHGVNTFKANDKVKKNPKQKKSQSSAQKLSVEYKPQKLTQLLDLKPLKNQKDYVLLDKDGNELRILFHSFLNGRFFTNSIDNSNYIYSKQEGEKDVSSLLSQNEHLDPKVISCYRRNYIQIAMNLNLSGFVETGMDDNKIVKLQTNEYGYSVTRVVKWFRISVFAVTNVSNTRNVPIIICNDSKDKDKDLAEDADSVVLQPLSSDQNILTLHDSIIKDSEIDNYYIIKKLQFKNATPNNGNLTFQSYYHLRLKVSAVVADPYYDDYIDESTSINDNDNSCNEINLFELGSEPIIVRGRNPSFYSEKNDILIKNRSINSRTSFKESDNSNVPFNEIGRESSSQIHDSNNAYLSMEDRVGEDESHSTHDDENGTNSNDAGEEDIGDSNESDSRNNKTDTDDQVPSFLHGTTTVSLNALKNDLNTSSSYPRYKYFPVTSVYYLPPINTVYFPHRVHQKAINESDSDHSSNSIIDREDVPSNVTSKRKHSNIYFSSV</sequence>